<protein>
    <submittedName>
        <fullName evidence="2">Uncharacterized protein</fullName>
    </submittedName>
</protein>
<proteinExistence type="predicted"/>
<evidence type="ECO:0000313" key="2">
    <source>
        <dbReference type="EMBL" id="TNN57924.1"/>
    </source>
</evidence>
<dbReference type="Proteomes" id="UP000314294">
    <property type="component" value="Unassembled WGS sequence"/>
</dbReference>
<gene>
    <name evidence="2" type="ORF">EYF80_031840</name>
</gene>
<evidence type="ECO:0000313" key="3">
    <source>
        <dbReference type="Proteomes" id="UP000314294"/>
    </source>
</evidence>
<dbReference type="EMBL" id="SRLO01000393">
    <property type="protein sequence ID" value="TNN57924.1"/>
    <property type="molecule type" value="Genomic_DNA"/>
</dbReference>
<feature type="region of interest" description="Disordered" evidence="1">
    <location>
        <begin position="113"/>
        <end position="143"/>
    </location>
</feature>
<keyword evidence="3" id="KW-1185">Reference proteome</keyword>
<accession>A0A4Z2GZ95</accession>
<sequence>MGTSERIHSCPASRRRSELKLRCPIHNNAIVGYGIGTLQRGLKWKSRAALTLPKMCLASGVNDNLSSMLKGTKIMSSERLDNGSKDWTTSEAPPCTTACGAWRLQREPLDSGPFLDPFGLSGRSDIPDGPRPVVRSEQFSETR</sequence>
<name>A0A4Z2GZ95_9TELE</name>
<reference evidence="2 3" key="1">
    <citation type="submission" date="2019-03" db="EMBL/GenBank/DDBJ databases">
        <title>First draft genome of Liparis tanakae, snailfish: a comprehensive survey of snailfish specific genes.</title>
        <authorList>
            <person name="Kim W."/>
            <person name="Song I."/>
            <person name="Jeong J.-H."/>
            <person name="Kim D."/>
            <person name="Kim S."/>
            <person name="Ryu S."/>
            <person name="Song J.Y."/>
            <person name="Lee S.K."/>
        </authorList>
    </citation>
    <scope>NUCLEOTIDE SEQUENCE [LARGE SCALE GENOMIC DNA]</scope>
    <source>
        <tissue evidence="2">Muscle</tissue>
    </source>
</reference>
<organism evidence="2 3">
    <name type="scientific">Liparis tanakae</name>
    <name type="common">Tanaka's snailfish</name>
    <dbReference type="NCBI Taxonomy" id="230148"/>
    <lineage>
        <taxon>Eukaryota</taxon>
        <taxon>Metazoa</taxon>
        <taxon>Chordata</taxon>
        <taxon>Craniata</taxon>
        <taxon>Vertebrata</taxon>
        <taxon>Euteleostomi</taxon>
        <taxon>Actinopterygii</taxon>
        <taxon>Neopterygii</taxon>
        <taxon>Teleostei</taxon>
        <taxon>Neoteleostei</taxon>
        <taxon>Acanthomorphata</taxon>
        <taxon>Eupercaria</taxon>
        <taxon>Perciformes</taxon>
        <taxon>Cottioidei</taxon>
        <taxon>Cottales</taxon>
        <taxon>Liparidae</taxon>
        <taxon>Liparis</taxon>
    </lineage>
</organism>
<comment type="caution">
    <text evidence="2">The sequence shown here is derived from an EMBL/GenBank/DDBJ whole genome shotgun (WGS) entry which is preliminary data.</text>
</comment>
<dbReference type="AlphaFoldDB" id="A0A4Z2GZ95"/>
<evidence type="ECO:0000256" key="1">
    <source>
        <dbReference type="SAM" id="MobiDB-lite"/>
    </source>
</evidence>